<dbReference type="AlphaFoldDB" id="A0A1Y1UGI7"/>
<dbReference type="Proteomes" id="UP000193218">
    <property type="component" value="Unassembled WGS sequence"/>
</dbReference>
<dbReference type="STRING" id="4999.A0A1Y1UGI7"/>
<evidence type="ECO:0000256" key="1">
    <source>
        <dbReference type="SAM" id="MobiDB-lite"/>
    </source>
</evidence>
<evidence type="ECO:0000313" key="2">
    <source>
        <dbReference type="EMBL" id="ORX36624.1"/>
    </source>
</evidence>
<evidence type="ECO:0008006" key="4">
    <source>
        <dbReference type="Google" id="ProtNLM"/>
    </source>
</evidence>
<proteinExistence type="predicted"/>
<dbReference type="GeneID" id="33557717"/>
<gene>
    <name evidence="2" type="ORF">BD324DRAFT_626599</name>
</gene>
<dbReference type="OrthoDB" id="9975758at2759"/>
<accession>A0A1Y1UGI7</accession>
<organism evidence="2 3">
    <name type="scientific">Kockovaella imperatae</name>
    <dbReference type="NCBI Taxonomy" id="4999"/>
    <lineage>
        <taxon>Eukaryota</taxon>
        <taxon>Fungi</taxon>
        <taxon>Dikarya</taxon>
        <taxon>Basidiomycota</taxon>
        <taxon>Agaricomycotina</taxon>
        <taxon>Tremellomycetes</taxon>
        <taxon>Tremellales</taxon>
        <taxon>Cuniculitremaceae</taxon>
        <taxon>Kockovaella</taxon>
    </lineage>
</organism>
<reference evidence="2 3" key="1">
    <citation type="submission" date="2017-03" db="EMBL/GenBank/DDBJ databases">
        <title>Widespread Adenine N6-methylation of Active Genes in Fungi.</title>
        <authorList>
            <consortium name="DOE Joint Genome Institute"/>
            <person name="Mondo S.J."/>
            <person name="Dannebaum R.O."/>
            <person name="Kuo R.C."/>
            <person name="Louie K.B."/>
            <person name="Bewick A.J."/>
            <person name="Labutti K."/>
            <person name="Haridas S."/>
            <person name="Kuo A."/>
            <person name="Salamov A."/>
            <person name="Ahrendt S.R."/>
            <person name="Lau R."/>
            <person name="Bowen B.P."/>
            <person name="Lipzen A."/>
            <person name="Sullivan W."/>
            <person name="Andreopoulos W.B."/>
            <person name="Clum A."/>
            <person name="Lindquist E."/>
            <person name="Daum C."/>
            <person name="Northen T.R."/>
            <person name="Ramamoorthy G."/>
            <person name="Schmitz R.J."/>
            <person name="Gryganskyi A."/>
            <person name="Culley D."/>
            <person name="Magnuson J."/>
            <person name="James T.Y."/>
            <person name="O'Malley M.A."/>
            <person name="Stajich J.E."/>
            <person name="Spatafora J.W."/>
            <person name="Visel A."/>
            <person name="Grigoriev I.V."/>
        </authorList>
    </citation>
    <scope>NUCLEOTIDE SEQUENCE [LARGE SCALE GENOMIC DNA]</scope>
    <source>
        <strain evidence="2 3">NRRL Y-17943</strain>
    </source>
</reference>
<name>A0A1Y1UGI7_9TREE</name>
<feature type="region of interest" description="Disordered" evidence="1">
    <location>
        <begin position="1"/>
        <end position="24"/>
    </location>
</feature>
<keyword evidence="3" id="KW-1185">Reference proteome</keyword>
<comment type="caution">
    <text evidence="2">The sequence shown here is derived from an EMBL/GenBank/DDBJ whole genome shotgun (WGS) entry which is preliminary data.</text>
</comment>
<dbReference type="RefSeq" id="XP_021870693.1">
    <property type="nucleotide sequence ID" value="XM_022015908.1"/>
</dbReference>
<dbReference type="EMBL" id="NBSH01000007">
    <property type="protein sequence ID" value="ORX36624.1"/>
    <property type="molecule type" value="Genomic_DNA"/>
</dbReference>
<protein>
    <recommendedName>
        <fullName evidence="4">Calycin-like protein</fullName>
    </recommendedName>
</protein>
<evidence type="ECO:0000313" key="3">
    <source>
        <dbReference type="Proteomes" id="UP000193218"/>
    </source>
</evidence>
<dbReference type="InParanoid" id="A0A1Y1UGI7"/>
<feature type="compositionally biased region" description="Low complexity" evidence="1">
    <location>
        <begin position="1"/>
        <end position="13"/>
    </location>
</feature>
<sequence length="206" mass="22613">MSSPPAASDSIIIHTPGSDHPSLADGPTGFDRTWFMGQWRVEWSTLPMWKDKRDVVIEYEPVASGSKINTTFQSVVKYHKKTAGEDSSPSTVKGTETLSTGANGATFDWKGSGMLFFVHSHWEVLGYGTDPDSGLEWAVTYFSKTLFTPAGIDIYIRRKSDTDATDVPPEKNTQLRNMIVQAIQANNHEAITKLAKDGFDVPGKGV</sequence>